<keyword evidence="3 7" id="KW-0812">Transmembrane</keyword>
<feature type="transmembrane region" description="Helical" evidence="7">
    <location>
        <begin position="139"/>
        <end position="157"/>
    </location>
</feature>
<dbReference type="Pfam" id="PF25179">
    <property type="entry name" value="LMF1_C"/>
    <property type="match status" value="1"/>
</dbReference>
<reference evidence="12" key="1">
    <citation type="submission" date="2021-02" db="EMBL/GenBank/DDBJ databases">
        <authorList>
            <person name="Nowell W R."/>
        </authorList>
    </citation>
    <scope>NUCLEOTIDE SEQUENCE</scope>
</reference>
<evidence type="ECO:0000256" key="8">
    <source>
        <dbReference type="SAM" id="MobiDB-lite"/>
    </source>
</evidence>
<keyword evidence="6 7" id="KW-0472">Membrane</keyword>
<comment type="similarity">
    <text evidence="2 7">Belongs to the lipase maturation factor family.</text>
</comment>
<feature type="domain" description="Lipase maturation factor 1/2 C-terminal" evidence="10">
    <location>
        <begin position="419"/>
        <end position="564"/>
    </location>
</feature>
<dbReference type="InterPro" id="IPR057434">
    <property type="entry name" value="LMF1/2_N"/>
</dbReference>
<name>A0A814AUC4_9BILA</name>
<feature type="transmembrane region" description="Helical" evidence="7">
    <location>
        <begin position="283"/>
        <end position="302"/>
    </location>
</feature>
<evidence type="ECO:0000256" key="7">
    <source>
        <dbReference type="RuleBase" id="RU361229"/>
    </source>
</evidence>
<evidence type="ECO:0000259" key="10">
    <source>
        <dbReference type="Pfam" id="PF25179"/>
    </source>
</evidence>
<dbReference type="OrthoDB" id="434126at2759"/>
<evidence type="ECO:0000256" key="5">
    <source>
        <dbReference type="ARBA" id="ARBA00022989"/>
    </source>
</evidence>
<dbReference type="InterPro" id="IPR009613">
    <property type="entry name" value="LMF"/>
</dbReference>
<dbReference type="Proteomes" id="UP000681722">
    <property type="component" value="Unassembled WGS sequence"/>
</dbReference>
<dbReference type="Pfam" id="PF06762">
    <property type="entry name" value="LMF1"/>
    <property type="match status" value="1"/>
</dbReference>
<dbReference type="EMBL" id="CAJOBC010001761">
    <property type="protein sequence ID" value="CAF3697126.1"/>
    <property type="molecule type" value="Genomic_DNA"/>
</dbReference>
<keyword evidence="5 7" id="KW-1133">Transmembrane helix</keyword>
<feature type="transmembrane region" description="Helical" evidence="7">
    <location>
        <begin position="220"/>
        <end position="239"/>
    </location>
</feature>
<feature type="region of interest" description="Disordered" evidence="8">
    <location>
        <begin position="1"/>
        <end position="20"/>
    </location>
</feature>
<evidence type="ECO:0000313" key="15">
    <source>
        <dbReference type="Proteomes" id="UP000663829"/>
    </source>
</evidence>
<evidence type="ECO:0000256" key="1">
    <source>
        <dbReference type="ARBA" id="ARBA00004477"/>
    </source>
</evidence>
<dbReference type="Proteomes" id="UP000663829">
    <property type="component" value="Unassembled WGS sequence"/>
</dbReference>
<proteinExistence type="inferred from homology"/>
<evidence type="ECO:0000256" key="3">
    <source>
        <dbReference type="ARBA" id="ARBA00022692"/>
    </source>
</evidence>
<protein>
    <recommendedName>
        <fullName evidence="7">Lipase maturation factor</fullName>
    </recommendedName>
</protein>
<comment type="caution">
    <text evidence="12">The sequence shown here is derived from an EMBL/GenBank/DDBJ whole genome shotgun (WGS) entry which is preliminary data.</text>
</comment>
<keyword evidence="4 7" id="KW-0256">Endoplasmic reticulum</keyword>
<evidence type="ECO:0000259" key="9">
    <source>
        <dbReference type="Pfam" id="PF06762"/>
    </source>
</evidence>
<dbReference type="EMBL" id="CAJOBA010002807">
    <property type="protein sequence ID" value="CAF3660244.1"/>
    <property type="molecule type" value="Genomic_DNA"/>
</dbReference>
<dbReference type="GO" id="GO:0051604">
    <property type="term" value="P:protein maturation"/>
    <property type="evidence" value="ECO:0007669"/>
    <property type="project" value="InterPro"/>
</dbReference>
<evidence type="ECO:0000256" key="4">
    <source>
        <dbReference type="ARBA" id="ARBA00022824"/>
    </source>
</evidence>
<evidence type="ECO:0000313" key="12">
    <source>
        <dbReference type="EMBL" id="CAF0917151.1"/>
    </source>
</evidence>
<feature type="transmembrane region" description="Helical" evidence="7">
    <location>
        <begin position="322"/>
        <end position="343"/>
    </location>
</feature>
<organism evidence="12 15">
    <name type="scientific">Didymodactylos carnosus</name>
    <dbReference type="NCBI Taxonomy" id="1234261"/>
    <lineage>
        <taxon>Eukaryota</taxon>
        <taxon>Metazoa</taxon>
        <taxon>Spiralia</taxon>
        <taxon>Gnathifera</taxon>
        <taxon>Rotifera</taxon>
        <taxon>Eurotatoria</taxon>
        <taxon>Bdelloidea</taxon>
        <taxon>Philodinida</taxon>
        <taxon>Philodinidae</taxon>
        <taxon>Didymodactylos</taxon>
    </lineage>
</organism>
<feature type="transmembrane region" description="Helical" evidence="7">
    <location>
        <begin position="164"/>
        <end position="184"/>
    </location>
</feature>
<evidence type="ECO:0000256" key="6">
    <source>
        <dbReference type="ARBA" id="ARBA00023136"/>
    </source>
</evidence>
<feature type="transmembrane region" description="Helical" evidence="7">
    <location>
        <begin position="190"/>
        <end position="208"/>
    </location>
</feature>
<dbReference type="Proteomes" id="UP000677228">
    <property type="component" value="Unassembled WGS sequence"/>
</dbReference>
<evidence type="ECO:0000313" key="14">
    <source>
        <dbReference type="EMBL" id="CAF3697126.1"/>
    </source>
</evidence>
<dbReference type="EMBL" id="CAJNOK010002806">
    <property type="protein sequence ID" value="CAF0875788.1"/>
    <property type="molecule type" value="Genomic_DNA"/>
</dbReference>
<comment type="subcellular location">
    <subcellularLocation>
        <location evidence="1 7">Endoplasmic reticulum membrane</location>
        <topology evidence="1 7">Multi-pass membrane protein</topology>
    </subcellularLocation>
</comment>
<feature type="domain" description="Lipase maturation factor 1/2 N-terminal" evidence="9">
    <location>
        <begin position="184"/>
        <end position="350"/>
    </location>
</feature>
<evidence type="ECO:0000313" key="13">
    <source>
        <dbReference type="EMBL" id="CAF3660244.1"/>
    </source>
</evidence>
<dbReference type="EMBL" id="CAJNOQ010001761">
    <property type="protein sequence ID" value="CAF0917151.1"/>
    <property type="molecule type" value="Genomic_DNA"/>
</dbReference>
<comment type="function">
    <text evidence="7">Involved in the maturation of specific proteins in the endoplasmic reticulum.</text>
</comment>
<keyword evidence="15" id="KW-1185">Reference proteome</keyword>
<dbReference type="InterPro" id="IPR057433">
    <property type="entry name" value="LMF1/2_C"/>
</dbReference>
<dbReference type="PANTHER" id="PTHR14463:SF10">
    <property type="entry name" value="LIPASE MATURATION FACTOR 1"/>
    <property type="match status" value="1"/>
</dbReference>
<feature type="transmembrane region" description="Helical" evidence="7">
    <location>
        <begin position="379"/>
        <end position="397"/>
    </location>
</feature>
<dbReference type="Proteomes" id="UP000682733">
    <property type="component" value="Unassembled WGS sequence"/>
</dbReference>
<accession>A0A814AUC4</accession>
<evidence type="ECO:0000256" key="2">
    <source>
        <dbReference type="ARBA" id="ARBA00005512"/>
    </source>
</evidence>
<gene>
    <name evidence="12" type="ORF">GPM918_LOCUS9455</name>
    <name evidence="11" type="ORF">OVA965_LOCUS8366</name>
    <name evidence="14" type="ORF">SRO942_LOCUS9456</name>
    <name evidence="13" type="ORF">TMI583_LOCUS8362</name>
</gene>
<dbReference type="GO" id="GO:0005789">
    <property type="term" value="C:endoplasmic reticulum membrane"/>
    <property type="evidence" value="ECO:0007669"/>
    <property type="project" value="UniProtKB-SubCell"/>
</dbReference>
<dbReference type="AlphaFoldDB" id="A0A814AUC4"/>
<dbReference type="PANTHER" id="PTHR14463">
    <property type="entry name" value="LIPASE MATURATION FACTOR"/>
    <property type="match status" value="1"/>
</dbReference>
<evidence type="ECO:0000313" key="11">
    <source>
        <dbReference type="EMBL" id="CAF0875788.1"/>
    </source>
</evidence>
<sequence>MELLHRRNNQSSKIKQEDDTALNEELLEDNQPTTEVPSVVQRSLFSQLEMLNGNSLQLLINQSSSNSYFFTRIIFVHLMGLIYIFSFLAAFNHAPVLIGHKGLYPAYLHIQNMYKNYGSEAPWISPSFFYFLPMESSDIALKTVCAIGTVLGMFMLFTGRCNSIILFLLWCLHMSLYNIGQLFYGFGWESQILETTFLGMFLVPFYSLKRINKHSPPSILFVFLMRFLIFRIMMGAGLIKIRGDQCWRDLTCLNYHYETQPIPNPISYYLHQTPYAFHKFEVIINHITELATPAFVFGLFGFTRHSRLVRHIGGTIQIVFQILLIISGNLSVLNYVTIAPALWCYDDKFCLWKYIFNTKQHKIVKEIKTLNKRLYLMKLIRSIVHLCVFGLIAYLSIKPIANLFSRYQRMNSSFDRLNLVNTYGAFGSVGKIRDEVIISGCDRTNVDECNTHNLWKEYEFICKPGNISRRPCFTAPYHQRLDWQMWFAGFQDIQNNPWLIHLMIQMLASDKKSAINAILATKGNPFLDSPPIFIKADLYRYKFTRLGTGDKNWWARKYMRQYCPILKLDSANVKSIMRQMKWKIPVYPIR</sequence>
<feature type="transmembrane region" description="Helical" evidence="7">
    <location>
        <begin position="69"/>
        <end position="91"/>
    </location>
</feature>